<dbReference type="OrthoDB" id="4221737at2"/>
<dbReference type="RefSeq" id="WP_073263544.1">
    <property type="nucleotide sequence ID" value="NZ_FRCS01000016.1"/>
</dbReference>
<sequence>MRTSTGATLHAEPRGLATALHHRPLRLAVLFLAIVTAAVFGVGAAPAQAKVTYKGYLTFDKNPQNPQNSTLTWELYRTDLDPPRRTTKVSWRAGSGVGVTNPCTRQRGWLPNGQYSVTLLEGYNGSKIWGTVFRLSDKACKPGSKIKRTELFIHSEMTKSGKQGKTEPQRWDGNGDFKSAGCIKLRPADIKSLAKYYKIAYKPGKTYAKVLTVKS</sequence>
<keyword evidence="3" id="KW-1185">Reference proteome</keyword>
<dbReference type="GO" id="GO:0016740">
    <property type="term" value="F:transferase activity"/>
    <property type="evidence" value="ECO:0007669"/>
    <property type="project" value="InterPro"/>
</dbReference>
<gene>
    <name evidence="2" type="ORF">SAMN05443668_11633</name>
</gene>
<organism evidence="2 3">
    <name type="scientific">Cryptosporangium aurantiacum</name>
    <dbReference type="NCBI Taxonomy" id="134849"/>
    <lineage>
        <taxon>Bacteria</taxon>
        <taxon>Bacillati</taxon>
        <taxon>Actinomycetota</taxon>
        <taxon>Actinomycetes</taxon>
        <taxon>Cryptosporangiales</taxon>
        <taxon>Cryptosporangiaceae</taxon>
        <taxon>Cryptosporangium</taxon>
    </lineage>
</organism>
<reference evidence="2 3" key="1">
    <citation type="submission" date="2016-11" db="EMBL/GenBank/DDBJ databases">
        <authorList>
            <person name="Jaros S."/>
            <person name="Januszkiewicz K."/>
            <person name="Wedrychowicz H."/>
        </authorList>
    </citation>
    <scope>NUCLEOTIDE SEQUENCE [LARGE SCALE GENOMIC DNA]</scope>
    <source>
        <strain evidence="2 3">DSM 46144</strain>
    </source>
</reference>
<dbReference type="Proteomes" id="UP000184440">
    <property type="component" value="Unassembled WGS sequence"/>
</dbReference>
<accession>A0A1M7RJL7</accession>
<proteinExistence type="predicted"/>
<evidence type="ECO:0000259" key="1">
    <source>
        <dbReference type="Pfam" id="PF03734"/>
    </source>
</evidence>
<evidence type="ECO:0000313" key="3">
    <source>
        <dbReference type="Proteomes" id="UP000184440"/>
    </source>
</evidence>
<dbReference type="AlphaFoldDB" id="A0A1M7RJL7"/>
<name>A0A1M7RJL7_9ACTN</name>
<dbReference type="STRING" id="134849.SAMN05443668_11633"/>
<feature type="domain" description="L,D-TPase catalytic" evidence="1">
    <location>
        <begin position="91"/>
        <end position="196"/>
    </location>
</feature>
<dbReference type="EMBL" id="FRCS01000016">
    <property type="protein sequence ID" value="SHN46497.1"/>
    <property type="molecule type" value="Genomic_DNA"/>
</dbReference>
<evidence type="ECO:0000313" key="2">
    <source>
        <dbReference type="EMBL" id="SHN46497.1"/>
    </source>
</evidence>
<dbReference type="InterPro" id="IPR005490">
    <property type="entry name" value="LD_TPept_cat_dom"/>
</dbReference>
<protein>
    <recommendedName>
        <fullName evidence="1">L,D-TPase catalytic domain-containing protein</fullName>
    </recommendedName>
</protein>
<dbReference type="Pfam" id="PF03734">
    <property type="entry name" value="YkuD"/>
    <property type="match status" value="1"/>
</dbReference>